<sequence>MAMRMSTLRSWLLLLLVSLAPFAVADEPVKLRVLSYNIHHGEGIDGQLDLQRIAAVINSVKPDLVALQEVDQNVGRSQSVDQPAELARLTDMNVVFGANIPLQGGHYGNAILSRYPVRAHTNRMLPNLADGEQRGYIEATIQIPGVAEPLLLMATHLDHRRDERERLESADAINASVKKAKQPIALLAGDMNATPDSETMKRLGAMWTSVTDAPIPTIPVTEPKRQIDFILYRPQNRWNVVEVNVLDEAVASDHRAIFAVLQLQPMHTP</sequence>
<dbReference type="Gene3D" id="3.60.10.10">
    <property type="entry name" value="Endonuclease/exonuclease/phosphatase"/>
    <property type="match status" value="1"/>
</dbReference>
<dbReference type="PANTHER" id="PTHR14859">
    <property type="entry name" value="CALCOFLUOR WHITE HYPERSENSITIVE PROTEIN PRECURSOR"/>
    <property type="match status" value="1"/>
</dbReference>
<dbReference type="InterPro" id="IPR036691">
    <property type="entry name" value="Endo/exonu/phosph_ase_sf"/>
</dbReference>
<dbReference type="InterPro" id="IPR051916">
    <property type="entry name" value="GPI-anchor_lipid_remodeler"/>
</dbReference>
<evidence type="ECO:0000313" key="3">
    <source>
        <dbReference type="EMBL" id="GAA5509462.1"/>
    </source>
</evidence>
<evidence type="ECO:0000256" key="1">
    <source>
        <dbReference type="SAM" id="SignalP"/>
    </source>
</evidence>
<dbReference type="Proteomes" id="UP001416858">
    <property type="component" value="Unassembled WGS sequence"/>
</dbReference>
<feature type="chain" id="PRO_5047245392" description="Endonuclease/exonuclease/phosphatase domain-containing protein" evidence="1">
    <location>
        <begin position="26"/>
        <end position="269"/>
    </location>
</feature>
<dbReference type="SUPFAM" id="SSF56219">
    <property type="entry name" value="DNase I-like"/>
    <property type="match status" value="1"/>
</dbReference>
<comment type="caution">
    <text evidence="3">The sequence shown here is derived from an EMBL/GenBank/DDBJ whole genome shotgun (WGS) entry which is preliminary data.</text>
</comment>
<organism evidence="3 4">
    <name type="scientific">Novipirellula caenicola</name>
    <dbReference type="NCBI Taxonomy" id="1536901"/>
    <lineage>
        <taxon>Bacteria</taxon>
        <taxon>Pseudomonadati</taxon>
        <taxon>Planctomycetota</taxon>
        <taxon>Planctomycetia</taxon>
        <taxon>Pirellulales</taxon>
        <taxon>Pirellulaceae</taxon>
        <taxon>Novipirellula</taxon>
    </lineage>
</organism>
<name>A0ABP9VWE0_9BACT</name>
<evidence type="ECO:0000259" key="2">
    <source>
        <dbReference type="Pfam" id="PF03372"/>
    </source>
</evidence>
<reference evidence="3 4" key="1">
    <citation type="submission" date="2024-02" db="EMBL/GenBank/DDBJ databases">
        <title>Rhodopirellula caenicola NBRC 110016.</title>
        <authorList>
            <person name="Ichikawa N."/>
            <person name="Katano-Makiyama Y."/>
            <person name="Hidaka K."/>
        </authorList>
    </citation>
    <scope>NUCLEOTIDE SEQUENCE [LARGE SCALE GENOMIC DNA]</scope>
    <source>
        <strain evidence="3 4">NBRC 110016</strain>
    </source>
</reference>
<dbReference type="PANTHER" id="PTHR14859:SF15">
    <property type="entry name" value="ENDONUCLEASE_EXONUCLEASE_PHOSPHATASE DOMAIN-CONTAINING PROTEIN"/>
    <property type="match status" value="1"/>
</dbReference>
<protein>
    <recommendedName>
        <fullName evidence="2">Endonuclease/exonuclease/phosphatase domain-containing protein</fullName>
    </recommendedName>
</protein>
<feature type="signal peptide" evidence="1">
    <location>
        <begin position="1"/>
        <end position="25"/>
    </location>
</feature>
<dbReference type="Pfam" id="PF03372">
    <property type="entry name" value="Exo_endo_phos"/>
    <property type="match status" value="1"/>
</dbReference>
<accession>A0ABP9VWE0</accession>
<keyword evidence="1" id="KW-0732">Signal</keyword>
<keyword evidence="4" id="KW-1185">Reference proteome</keyword>
<dbReference type="EMBL" id="BAABRO010000014">
    <property type="protein sequence ID" value="GAA5509462.1"/>
    <property type="molecule type" value="Genomic_DNA"/>
</dbReference>
<feature type="domain" description="Endonuclease/exonuclease/phosphatase" evidence="2">
    <location>
        <begin position="34"/>
        <end position="254"/>
    </location>
</feature>
<gene>
    <name evidence="3" type="ORF">Rcae01_04961</name>
</gene>
<evidence type="ECO:0000313" key="4">
    <source>
        <dbReference type="Proteomes" id="UP001416858"/>
    </source>
</evidence>
<proteinExistence type="predicted"/>
<dbReference type="InterPro" id="IPR005135">
    <property type="entry name" value="Endo/exonuclease/phosphatase"/>
</dbReference>